<comment type="caution">
    <text evidence="1">The sequence shown here is derived from an EMBL/GenBank/DDBJ whole genome shotgun (WGS) entry which is preliminary data.</text>
</comment>
<organism evidence="1 2">
    <name type="scientific">Alkalibacterium iburiense</name>
    <dbReference type="NCBI Taxonomy" id="290589"/>
    <lineage>
        <taxon>Bacteria</taxon>
        <taxon>Bacillati</taxon>
        <taxon>Bacillota</taxon>
        <taxon>Bacilli</taxon>
        <taxon>Lactobacillales</taxon>
        <taxon>Carnobacteriaceae</taxon>
        <taxon>Alkalibacterium</taxon>
    </lineage>
</organism>
<evidence type="ECO:0000313" key="1">
    <source>
        <dbReference type="EMBL" id="GAA0352757.1"/>
    </source>
</evidence>
<keyword evidence="2" id="KW-1185">Reference proteome</keyword>
<dbReference type="EMBL" id="BAAACW010000017">
    <property type="protein sequence ID" value="GAA0352757.1"/>
    <property type="molecule type" value="Genomic_DNA"/>
</dbReference>
<dbReference type="SUPFAM" id="SSF111126">
    <property type="entry name" value="Ligand-binding domain in the NO signalling and Golgi transport"/>
    <property type="match status" value="1"/>
</dbReference>
<gene>
    <name evidence="1" type="ORF">GCM10008932_02200</name>
</gene>
<dbReference type="Pfam" id="PF10702">
    <property type="entry name" value="DUF2507"/>
    <property type="match status" value="1"/>
</dbReference>
<reference evidence="1 2" key="1">
    <citation type="journal article" date="2019" name="Int. J. Syst. Evol. Microbiol.">
        <title>The Global Catalogue of Microorganisms (GCM) 10K type strain sequencing project: providing services to taxonomists for standard genome sequencing and annotation.</title>
        <authorList>
            <consortium name="The Broad Institute Genomics Platform"/>
            <consortium name="The Broad Institute Genome Sequencing Center for Infectious Disease"/>
            <person name="Wu L."/>
            <person name="Ma J."/>
        </authorList>
    </citation>
    <scope>NUCLEOTIDE SEQUENCE [LARGE SCALE GENOMIC DNA]</scope>
    <source>
        <strain evidence="1 2">JCM 12662</strain>
    </source>
</reference>
<protein>
    <submittedName>
        <fullName evidence="1">YslB family protein</fullName>
    </submittedName>
</protein>
<evidence type="ECO:0000313" key="2">
    <source>
        <dbReference type="Proteomes" id="UP001501166"/>
    </source>
</evidence>
<accession>A0ABN0X2E9</accession>
<dbReference type="InterPro" id="IPR024096">
    <property type="entry name" value="NO_sig/Golgi_transp_ligand-bd"/>
</dbReference>
<dbReference type="Gene3D" id="3.30.1380.20">
    <property type="entry name" value="Trafficking protein particle complex subunit 3"/>
    <property type="match status" value="1"/>
</dbReference>
<sequence>MEQEATPHVQGITLLRDQLLPKLLKEDEESILYWAGKELARSYDFSSVEDILQTMEEVSFGTVEMVEKKRSSYRFHLFGSVVTSRLNGNKNATFDLETGFLAQAVQQVSQVYSEGTYRLIKKGSRIEILIQTDRKESLTE</sequence>
<proteinExistence type="predicted"/>
<dbReference type="InterPro" id="IPR019642">
    <property type="entry name" value="DUF2507"/>
</dbReference>
<dbReference type="RefSeq" id="WP_343753131.1">
    <property type="nucleotide sequence ID" value="NZ_BAAACW010000017.1"/>
</dbReference>
<dbReference type="Proteomes" id="UP001501166">
    <property type="component" value="Unassembled WGS sequence"/>
</dbReference>
<name>A0ABN0X2E9_9LACT</name>